<dbReference type="NCBIfam" id="NF033538">
    <property type="entry name" value="transpos_IS91"/>
    <property type="match status" value="1"/>
</dbReference>
<feature type="domain" description="Transposase zinc-binding" evidence="2">
    <location>
        <begin position="30"/>
        <end position="78"/>
    </location>
</feature>
<evidence type="ECO:0000313" key="3">
    <source>
        <dbReference type="EMBL" id="EHT97634.1"/>
    </source>
</evidence>
<proteinExistence type="predicted"/>
<comment type="caution">
    <text evidence="3">The sequence shown here is derived from an EMBL/GenBank/DDBJ whole genome shotgun (WGS) entry which is preliminary data.</text>
</comment>
<gene>
    <name evidence="3" type="ORF">CKS_5531</name>
</gene>
<dbReference type="Pfam" id="PF04986">
    <property type="entry name" value="Y2_Tnp"/>
    <property type="match status" value="1"/>
</dbReference>
<dbReference type="EMBL" id="AHIE01000050">
    <property type="protein sequence ID" value="EHT97634.1"/>
    <property type="molecule type" value="Genomic_DNA"/>
</dbReference>
<dbReference type="GO" id="GO:0004803">
    <property type="term" value="F:transposase activity"/>
    <property type="evidence" value="ECO:0007669"/>
    <property type="project" value="InterPro"/>
</dbReference>
<dbReference type="InterPro" id="IPR007069">
    <property type="entry name" value="Transposase_32"/>
</dbReference>
<evidence type="ECO:0000259" key="2">
    <source>
        <dbReference type="Pfam" id="PF14319"/>
    </source>
</evidence>
<feature type="domain" description="Transposase IS801/IS1294" evidence="1">
    <location>
        <begin position="116"/>
        <end position="296"/>
    </location>
</feature>
<dbReference type="InterPro" id="IPR026889">
    <property type="entry name" value="Zn_Tnp"/>
</dbReference>
<evidence type="ECO:0000313" key="4">
    <source>
        <dbReference type="Proteomes" id="UP000005050"/>
    </source>
</evidence>
<name>H3RLU7_PANSE</name>
<accession>H3RLU7</accession>
<dbReference type="PROSITE" id="PS51257">
    <property type="entry name" value="PROKAR_LIPOPROTEIN"/>
    <property type="match status" value="1"/>
</dbReference>
<dbReference type="PANTHER" id="PTHR37023">
    <property type="entry name" value="TRANSPOSASE"/>
    <property type="match status" value="1"/>
</dbReference>
<reference evidence="3 4" key="1">
    <citation type="journal article" date="2012" name="Mol. Microbiol.">
        <title>The genetic and structural basis of two distinct terminal side branch residues in stewartan and amylovoran exopolysaccharides and their potential role in host adaptation.</title>
        <authorList>
            <person name="Wang X."/>
            <person name="Yang F."/>
            <person name="von Bodman S.B."/>
        </authorList>
    </citation>
    <scope>NUCLEOTIDE SEQUENCE [LARGE SCALE GENOMIC DNA]</scope>
    <source>
        <strain evidence="3 4">DC283</strain>
    </source>
</reference>
<dbReference type="PANTHER" id="PTHR37023:SF1">
    <property type="entry name" value="ISSOD25 TRANSPOSASE TNPA_ISSOD25"/>
    <property type="match status" value="1"/>
</dbReference>
<evidence type="ECO:0000259" key="1">
    <source>
        <dbReference type="Pfam" id="PF04986"/>
    </source>
</evidence>
<protein>
    <submittedName>
        <fullName evidence="3">Transposase</fullName>
    </submittedName>
</protein>
<dbReference type="GO" id="GO:0006313">
    <property type="term" value="P:DNA transposition"/>
    <property type="evidence" value="ECO:0007669"/>
    <property type="project" value="InterPro"/>
</dbReference>
<dbReference type="AlphaFoldDB" id="H3RLU7"/>
<dbReference type="PATRIC" id="fig|660596.6.peg.5442"/>
<sequence>MFLSFHRDPRKSHRCLHREAYVLLIGVITSGCHHVKYITNACHSRACPSCGKKATDLWIAAQLNRLPDCDWIHLVFTLPDSLWPLSEVNRWLLNDLCRLAVDNLLYAAGKRALDIGIFCAIHTYGRRLNWHPHVHVSVTCGGIDAHGKWKKISFRKDAMRTRWMWNIRQLLLSVWHEGVALPPSLSHITTESQWRSLVLTAGGDYWHVYMSKKTAGGKNTVKYLGRYLKKPPIAGSRLAHYAGGATLSFRYHDHNTGEQATETLTQREIVARLKQHIPEKFFRMVRYFGFLANRVCGEKLPVVYSAPGMEKPAPVPKVCYAQMSKQFLRRDPFECVLCGGRMVYRRAVAGLNVRGLKIHARDISLMRYIPA</sequence>
<dbReference type="InterPro" id="IPR054832">
    <property type="entry name" value="transpos_IS91"/>
</dbReference>
<organism evidence="3 4">
    <name type="scientific">Pantoea stewartii subsp. stewartii DC283</name>
    <dbReference type="NCBI Taxonomy" id="660596"/>
    <lineage>
        <taxon>Bacteria</taxon>
        <taxon>Pseudomonadati</taxon>
        <taxon>Pseudomonadota</taxon>
        <taxon>Gammaproteobacteria</taxon>
        <taxon>Enterobacterales</taxon>
        <taxon>Erwiniaceae</taxon>
        <taxon>Pantoea</taxon>
    </lineage>
</organism>
<dbReference type="Proteomes" id="UP000005050">
    <property type="component" value="Unassembled WGS sequence"/>
</dbReference>
<dbReference type="GO" id="GO:0003677">
    <property type="term" value="F:DNA binding"/>
    <property type="evidence" value="ECO:0007669"/>
    <property type="project" value="InterPro"/>
</dbReference>
<dbReference type="Pfam" id="PF14319">
    <property type="entry name" value="Zn_Tnp_IS91"/>
    <property type="match status" value="1"/>
</dbReference>